<name>A0A937JZ78_9BACT</name>
<dbReference type="Gene3D" id="3.30.70.560">
    <property type="entry name" value="7,8-Dihydro-6-hydroxymethylpterin-pyrophosphokinase HPPK"/>
    <property type="match status" value="1"/>
</dbReference>
<dbReference type="Pfam" id="PF01288">
    <property type="entry name" value="HPPK"/>
    <property type="match status" value="1"/>
</dbReference>
<evidence type="ECO:0000256" key="2">
    <source>
        <dbReference type="ARBA" id="ARBA00005810"/>
    </source>
</evidence>
<keyword evidence="9" id="KW-0289">Folate biosynthesis</keyword>
<comment type="pathway">
    <text evidence="1">Cofactor biosynthesis; tetrahydrofolate biosynthesis; 2-amino-4-hydroxy-6-hydroxymethyl-7,8-dihydropteridine diphosphate from 7,8-dihydroneopterin triphosphate: step 4/4.</text>
</comment>
<keyword evidence="15" id="KW-1185">Reference proteome</keyword>
<evidence type="ECO:0000256" key="12">
    <source>
        <dbReference type="ARBA" id="ARBA00033413"/>
    </source>
</evidence>
<comment type="function">
    <text evidence="10">Catalyzes the transfer of pyrophosphate from adenosine triphosphate (ATP) to 6-hydroxymethyl-7,8-dihydropterin, an enzymatic step in folate biosynthesis pathway.</text>
</comment>
<accession>A0A937JZ78</accession>
<dbReference type="CDD" id="cd00483">
    <property type="entry name" value="HPPK"/>
    <property type="match status" value="1"/>
</dbReference>
<dbReference type="PROSITE" id="PS00794">
    <property type="entry name" value="HPPK"/>
    <property type="match status" value="1"/>
</dbReference>
<proteinExistence type="inferred from homology"/>
<keyword evidence="5 14" id="KW-0808">Transferase</keyword>
<evidence type="ECO:0000259" key="13">
    <source>
        <dbReference type="PROSITE" id="PS00794"/>
    </source>
</evidence>
<dbReference type="GO" id="GO:0046656">
    <property type="term" value="P:folic acid biosynthetic process"/>
    <property type="evidence" value="ECO:0007669"/>
    <property type="project" value="UniProtKB-KW"/>
</dbReference>
<dbReference type="PANTHER" id="PTHR43071:SF1">
    <property type="entry name" value="2-AMINO-4-HYDROXY-6-HYDROXYMETHYLDIHYDROPTERIDINE PYROPHOSPHOKINASE"/>
    <property type="match status" value="1"/>
</dbReference>
<dbReference type="AlphaFoldDB" id="A0A937JZ78"/>
<evidence type="ECO:0000313" key="14">
    <source>
        <dbReference type="EMBL" id="MBL3656394.1"/>
    </source>
</evidence>
<feature type="domain" description="7,8-dihydro-6-hydroxymethylpterin-pyrophosphokinase" evidence="13">
    <location>
        <begin position="87"/>
        <end position="98"/>
    </location>
</feature>
<comment type="similarity">
    <text evidence="2">Belongs to the HPPK family.</text>
</comment>
<dbReference type="PANTHER" id="PTHR43071">
    <property type="entry name" value="2-AMINO-4-HYDROXY-6-HYDROXYMETHYLDIHYDROPTERIDINE PYROPHOSPHOKINASE"/>
    <property type="match status" value="1"/>
</dbReference>
<evidence type="ECO:0000256" key="10">
    <source>
        <dbReference type="ARBA" id="ARBA00029409"/>
    </source>
</evidence>
<reference evidence="14" key="1">
    <citation type="submission" date="2021-01" db="EMBL/GenBank/DDBJ databases">
        <title>Fulvivirga kasyanovii gen. nov., sp nov., a novel member of the phylum Bacteroidetes isolated from seawater in a mussel farm.</title>
        <authorList>
            <person name="Zhao L.-H."/>
            <person name="Wang Z.-J."/>
        </authorList>
    </citation>
    <scope>NUCLEOTIDE SEQUENCE</scope>
    <source>
        <strain evidence="14">2943</strain>
    </source>
</reference>
<sequence>MEGIYLLLGSNLGDKKNMLDQARNLISHEIGTIINSSALYETAAWGKENQPSFYNQVLKVQSELSAESILGKIQKIESDLGRVRLEKWGSRVIDIDILYYHQEVIENENLIIPHPGIPERKFTLEPLTEIAPDYIHPILKASNQELLYKCIDSLQVKRID</sequence>
<keyword evidence="8" id="KW-0067">ATP-binding</keyword>
<dbReference type="GO" id="GO:0005524">
    <property type="term" value="F:ATP binding"/>
    <property type="evidence" value="ECO:0007669"/>
    <property type="project" value="UniProtKB-KW"/>
</dbReference>
<evidence type="ECO:0000256" key="6">
    <source>
        <dbReference type="ARBA" id="ARBA00022741"/>
    </source>
</evidence>
<evidence type="ECO:0000256" key="3">
    <source>
        <dbReference type="ARBA" id="ARBA00013253"/>
    </source>
</evidence>
<dbReference type="NCBIfam" id="TIGR01498">
    <property type="entry name" value="folK"/>
    <property type="match status" value="1"/>
</dbReference>
<dbReference type="SUPFAM" id="SSF55083">
    <property type="entry name" value="6-hydroxymethyl-7,8-dihydropterin pyrophosphokinase, HPPK"/>
    <property type="match status" value="1"/>
</dbReference>
<dbReference type="EC" id="2.7.6.3" evidence="3"/>
<keyword evidence="7" id="KW-0418">Kinase</keyword>
<dbReference type="EMBL" id="JAESIY010000005">
    <property type="protein sequence ID" value="MBL3656394.1"/>
    <property type="molecule type" value="Genomic_DNA"/>
</dbReference>
<protein>
    <recommendedName>
        <fullName evidence="4">2-amino-4-hydroxy-6-hydroxymethyldihydropteridine pyrophosphokinase</fullName>
        <ecNumber evidence="3">2.7.6.3</ecNumber>
    </recommendedName>
    <alternativeName>
        <fullName evidence="11">6-hydroxymethyl-7,8-dihydropterin pyrophosphokinase</fullName>
    </alternativeName>
    <alternativeName>
        <fullName evidence="12">7,8-dihydro-6-hydroxymethylpterin-pyrophosphokinase</fullName>
    </alternativeName>
</protein>
<dbReference type="InterPro" id="IPR000550">
    <property type="entry name" value="Hppk"/>
</dbReference>
<comment type="caution">
    <text evidence="14">The sequence shown here is derived from an EMBL/GenBank/DDBJ whole genome shotgun (WGS) entry which is preliminary data.</text>
</comment>
<evidence type="ECO:0000256" key="9">
    <source>
        <dbReference type="ARBA" id="ARBA00022909"/>
    </source>
</evidence>
<keyword evidence="6" id="KW-0547">Nucleotide-binding</keyword>
<evidence type="ECO:0000256" key="7">
    <source>
        <dbReference type="ARBA" id="ARBA00022777"/>
    </source>
</evidence>
<dbReference type="Proteomes" id="UP000659388">
    <property type="component" value="Unassembled WGS sequence"/>
</dbReference>
<dbReference type="GO" id="GO:0016301">
    <property type="term" value="F:kinase activity"/>
    <property type="evidence" value="ECO:0007669"/>
    <property type="project" value="UniProtKB-KW"/>
</dbReference>
<dbReference type="GO" id="GO:0003848">
    <property type="term" value="F:2-amino-4-hydroxy-6-hydroxymethyldihydropteridine diphosphokinase activity"/>
    <property type="evidence" value="ECO:0007669"/>
    <property type="project" value="UniProtKB-EC"/>
</dbReference>
<evidence type="ECO:0000256" key="8">
    <source>
        <dbReference type="ARBA" id="ARBA00022840"/>
    </source>
</evidence>
<organism evidence="14 15">
    <name type="scientific">Fulvivirga sediminis</name>
    <dbReference type="NCBI Taxonomy" id="2803949"/>
    <lineage>
        <taxon>Bacteria</taxon>
        <taxon>Pseudomonadati</taxon>
        <taxon>Bacteroidota</taxon>
        <taxon>Cytophagia</taxon>
        <taxon>Cytophagales</taxon>
        <taxon>Fulvivirgaceae</taxon>
        <taxon>Fulvivirga</taxon>
    </lineage>
</organism>
<evidence type="ECO:0000256" key="1">
    <source>
        <dbReference type="ARBA" id="ARBA00005051"/>
    </source>
</evidence>
<evidence type="ECO:0000313" key="15">
    <source>
        <dbReference type="Proteomes" id="UP000659388"/>
    </source>
</evidence>
<dbReference type="InterPro" id="IPR035907">
    <property type="entry name" value="Hppk_sf"/>
</dbReference>
<evidence type="ECO:0000256" key="11">
    <source>
        <dbReference type="ARBA" id="ARBA00029766"/>
    </source>
</evidence>
<evidence type="ECO:0000256" key="4">
    <source>
        <dbReference type="ARBA" id="ARBA00016218"/>
    </source>
</evidence>
<evidence type="ECO:0000256" key="5">
    <source>
        <dbReference type="ARBA" id="ARBA00022679"/>
    </source>
</evidence>
<gene>
    <name evidence="14" type="primary">folK</name>
    <name evidence="14" type="ORF">JL102_09655</name>
</gene>